<keyword evidence="7 12" id="KW-0997">Cell inner membrane</keyword>
<keyword evidence="8 13" id="KW-0812">Transmembrane</keyword>
<evidence type="ECO:0000256" key="12">
    <source>
        <dbReference type="PIRNR" id="PIRNR002764"/>
    </source>
</evidence>
<gene>
    <name evidence="14" type="primary">ccmB</name>
    <name evidence="14" type="ORF">HLH29_04250</name>
</gene>
<dbReference type="InterPro" id="IPR026031">
    <property type="entry name" value="Cyt_c_CcmB_bac"/>
</dbReference>
<dbReference type="NCBIfam" id="TIGR01190">
    <property type="entry name" value="ccmB"/>
    <property type="match status" value="1"/>
</dbReference>
<feature type="transmembrane region" description="Helical" evidence="13">
    <location>
        <begin position="135"/>
        <end position="158"/>
    </location>
</feature>
<protein>
    <recommendedName>
        <fullName evidence="4 12">Heme exporter protein B</fullName>
    </recommendedName>
</protein>
<name>A0A7W4P5H8_9PROT</name>
<feature type="transmembrane region" description="Helical" evidence="13">
    <location>
        <begin position="165"/>
        <end position="186"/>
    </location>
</feature>
<sequence length="226" mass="22792">MQASLPALLAAVIGRDLRLALRHGADTLGAVLFFILAGALFPLALGPSPDLLRHMAPGIVWVCALLAALLPLDRLFGSELEDGSLDQLMLSGLPPALVALAKMIAHWLTTGLPLLLAAAPLAIMLGLPLPVLPILLGGLALGTAVLSLIGGMAASIVLGARRGGVLLPLLVLPLATPALIFGAAALDAAQTGLSWRPDLELLGAFLAGALPLCPLAAGAGLRAAVE</sequence>
<dbReference type="InterPro" id="IPR003544">
    <property type="entry name" value="Cyt_c_biogenesis_CcmB"/>
</dbReference>
<evidence type="ECO:0000313" key="15">
    <source>
        <dbReference type="Proteomes" id="UP000525623"/>
    </source>
</evidence>
<evidence type="ECO:0000256" key="8">
    <source>
        <dbReference type="ARBA" id="ARBA00022692"/>
    </source>
</evidence>
<keyword evidence="10 13" id="KW-1133">Transmembrane helix</keyword>
<dbReference type="RefSeq" id="WP_182964875.1">
    <property type="nucleotide sequence ID" value="NZ_BAABGC010000077.1"/>
</dbReference>
<keyword evidence="5 12" id="KW-0813">Transport</keyword>
<feature type="transmembrane region" description="Helical" evidence="13">
    <location>
        <begin position="28"/>
        <end position="46"/>
    </location>
</feature>
<dbReference type="PRINTS" id="PR01414">
    <property type="entry name" value="CCMBBIOGNSIS"/>
</dbReference>
<dbReference type="PANTHER" id="PTHR30070">
    <property type="entry name" value="HEME EXPORTER PROTEIN B"/>
    <property type="match status" value="1"/>
</dbReference>
<evidence type="ECO:0000313" key="14">
    <source>
        <dbReference type="EMBL" id="MBB2178391.1"/>
    </source>
</evidence>
<comment type="subcellular location">
    <subcellularLocation>
        <location evidence="2">Cell inner membrane</location>
        <topology evidence="2">Multi-pass membrane protein</topology>
    </subcellularLocation>
</comment>
<comment type="function">
    <text evidence="1 12">Required for the export of heme to the periplasm for the biogenesis of c-type cytochromes.</text>
</comment>
<evidence type="ECO:0000256" key="10">
    <source>
        <dbReference type="ARBA" id="ARBA00022989"/>
    </source>
</evidence>
<feature type="transmembrane region" description="Helical" evidence="13">
    <location>
        <begin position="58"/>
        <end position="76"/>
    </location>
</feature>
<feature type="transmembrane region" description="Helical" evidence="13">
    <location>
        <begin position="112"/>
        <end position="129"/>
    </location>
</feature>
<evidence type="ECO:0000256" key="11">
    <source>
        <dbReference type="ARBA" id="ARBA00023136"/>
    </source>
</evidence>
<dbReference type="AlphaFoldDB" id="A0A7W4P5H8"/>
<keyword evidence="9 12" id="KW-0201">Cytochrome c-type biogenesis</keyword>
<organism evidence="14 15">
    <name type="scientific">Gluconacetobacter tumulicola</name>
    <dbReference type="NCBI Taxonomy" id="1017177"/>
    <lineage>
        <taxon>Bacteria</taxon>
        <taxon>Pseudomonadati</taxon>
        <taxon>Pseudomonadota</taxon>
        <taxon>Alphaproteobacteria</taxon>
        <taxon>Acetobacterales</taxon>
        <taxon>Acetobacteraceae</taxon>
        <taxon>Gluconacetobacter</taxon>
    </lineage>
</organism>
<evidence type="ECO:0000256" key="4">
    <source>
        <dbReference type="ARBA" id="ARBA00016452"/>
    </source>
</evidence>
<dbReference type="EMBL" id="JABEQL010000004">
    <property type="protein sequence ID" value="MBB2178391.1"/>
    <property type="molecule type" value="Genomic_DNA"/>
</dbReference>
<feature type="transmembrane region" description="Helical" evidence="13">
    <location>
        <begin position="201"/>
        <end position="225"/>
    </location>
</feature>
<comment type="similarity">
    <text evidence="3 12">Belongs to the CcmB/CycW/HelB family.</text>
</comment>
<keyword evidence="6 12" id="KW-1003">Cell membrane</keyword>
<evidence type="ECO:0000256" key="9">
    <source>
        <dbReference type="ARBA" id="ARBA00022748"/>
    </source>
</evidence>
<keyword evidence="15" id="KW-1185">Reference proteome</keyword>
<proteinExistence type="inferred from homology"/>
<dbReference type="Pfam" id="PF03379">
    <property type="entry name" value="CcmB"/>
    <property type="match status" value="1"/>
</dbReference>
<evidence type="ECO:0000256" key="5">
    <source>
        <dbReference type="ARBA" id="ARBA00022448"/>
    </source>
</evidence>
<evidence type="ECO:0000256" key="3">
    <source>
        <dbReference type="ARBA" id="ARBA00010544"/>
    </source>
</evidence>
<dbReference type="PIRSF" id="PIRSF002764">
    <property type="entry name" value="CcmB"/>
    <property type="match status" value="1"/>
</dbReference>
<dbReference type="GO" id="GO:0005886">
    <property type="term" value="C:plasma membrane"/>
    <property type="evidence" value="ECO:0007669"/>
    <property type="project" value="UniProtKB-SubCell"/>
</dbReference>
<evidence type="ECO:0000256" key="1">
    <source>
        <dbReference type="ARBA" id="ARBA00002442"/>
    </source>
</evidence>
<comment type="caution">
    <text evidence="14">The sequence shown here is derived from an EMBL/GenBank/DDBJ whole genome shotgun (WGS) entry which is preliminary data.</text>
</comment>
<evidence type="ECO:0000256" key="2">
    <source>
        <dbReference type="ARBA" id="ARBA00004429"/>
    </source>
</evidence>
<reference evidence="14 15" key="1">
    <citation type="submission" date="2020-04" db="EMBL/GenBank/DDBJ databases">
        <title>Description of novel Gluconacetobacter.</title>
        <authorList>
            <person name="Sombolestani A."/>
        </authorList>
    </citation>
    <scope>NUCLEOTIDE SEQUENCE [LARGE SCALE GENOMIC DNA]</scope>
    <source>
        <strain evidence="14 15">LMG 27725</strain>
    </source>
</reference>
<dbReference type="PANTHER" id="PTHR30070:SF1">
    <property type="entry name" value="CYTOCHROME C BIOGENESIS B-RELATED"/>
    <property type="match status" value="1"/>
</dbReference>
<accession>A0A7W4P5H8</accession>
<dbReference type="GO" id="GO:1903607">
    <property type="term" value="P:cytochrome c biosynthetic process"/>
    <property type="evidence" value="ECO:0007669"/>
    <property type="project" value="TreeGrafter"/>
</dbReference>
<keyword evidence="11 12" id="KW-0472">Membrane</keyword>
<evidence type="ECO:0000256" key="6">
    <source>
        <dbReference type="ARBA" id="ARBA00022475"/>
    </source>
</evidence>
<evidence type="ECO:0000256" key="13">
    <source>
        <dbReference type="SAM" id="Phobius"/>
    </source>
</evidence>
<evidence type="ECO:0000256" key="7">
    <source>
        <dbReference type="ARBA" id="ARBA00022519"/>
    </source>
</evidence>
<dbReference type="GO" id="GO:0015232">
    <property type="term" value="F:heme transmembrane transporter activity"/>
    <property type="evidence" value="ECO:0007669"/>
    <property type="project" value="InterPro"/>
</dbReference>
<dbReference type="GO" id="GO:0017004">
    <property type="term" value="P:cytochrome complex assembly"/>
    <property type="evidence" value="ECO:0007669"/>
    <property type="project" value="UniProtKB-KW"/>
</dbReference>
<dbReference type="Proteomes" id="UP000525623">
    <property type="component" value="Unassembled WGS sequence"/>
</dbReference>